<keyword evidence="5 7" id="KW-0472">Membrane</keyword>
<evidence type="ECO:0000256" key="7">
    <source>
        <dbReference type="SAM" id="Phobius"/>
    </source>
</evidence>
<feature type="transmembrane region" description="Helical" evidence="7">
    <location>
        <begin position="6"/>
        <end position="24"/>
    </location>
</feature>
<name>A0A7V8NP20_9BACT</name>
<gene>
    <name evidence="9" type="ORF">HRJ53_07910</name>
</gene>
<feature type="non-terminal residue" evidence="9">
    <location>
        <position position="1"/>
    </location>
</feature>
<dbReference type="PANTHER" id="PTHR30572">
    <property type="entry name" value="MEMBRANE COMPONENT OF TRANSPORTER-RELATED"/>
    <property type="match status" value="1"/>
</dbReference>
<organism evidence="9 10">
    <name type="scientific">Candidatus Acidiferrum panamense</name>
    <dbReference type="NCBI Taxonomy" id="2741543"/>
    <lineage>
        <taxon>Bacteria</taxon>
        <taxon>Pseudomonadati</taxon>
        <taxon>Acidobacteriota</taxon>
        <taxon>Terriglobia</taxon>
        <taxon>Candidatus Acidiferrales</taxon>
        <taxon>Candidatus Acidiferrum</taxon>
    </lineage>
</organism>
<dbReference type="GO" id="GO:0005886">
    <property type="term" value="C:plasma membrane"/>
    <property type="evidence" value="ECO:0007669"/>
    <property type="project" value="UniProtKB-SubCell"/>
</dbReference>
<sequence length="123" mass="12691">SGFFGLLAALIAAIGLYGVMSYLVSQRTNEIGIRVALGAQRGDVLSLVLRKAALLLAPGLVLGALLSVVAAQAARAMLFGLKPSDPGVLVAAITGLGFIGLLSSFLPARRATRVDPMVALRYE</sequence>
<feature type="transmembrane region" description="Helical" evidence="7">
    <location>
        <begin position="53"/>
        <end position="74"/>
    </location>
</feature>
<dbReference type="AlphaFoldDB" id="A0A7V8NP20"/>
<evidence type="ECO:0000313" key="9">
    <source>
        <dbReference type="EMBL" id="MBA0084904.1"/>
    </source>
</evidence>
<evidence type="ECO:0000256" key="3">
    <source>
        <dbReference type="ARBA" id="ARBA00022692"/>
    </source>
</evidence>
<keyword evidence="10" id="KW-1185">Reference proteome</keyword>
<comment type="subcellular location">
    <subcellularLocation>
        <location evidence="1">Cell membrane</location>
        <topology evidence="1">Multi-pass membrane protein</topology>
    </subcellularLocation>
</comment>
<feature type="transmembrane region" description="Helical" evidence="7">
    <location>
        <begin position="86"/>
        <end position="108"/>
    </location>
</feature>
<feature type="domain" description="ABC3 transporter permease C-terminal" evidence="8">
    <location>
        <begin position="3"/>
        <end position="116"/>
    </location>
</feature>
<evidence type="ECO:0000256" key="6">
    <source>
        <dbReference type="ARBA" id="ARBA00038076"/>
    </source>
</evidence>
<proteinExistence type="inferred from homology"/>
<dbReference type="InterPro" id="IPR050250">
    <property type="entry name" value="Macrolide_Exporter_MacB"/>
</dbReference>
<evidence type="ECO:0000259" key="8">
    <source>
        <dbReference type="Pfam" id="PF02687"/>
    </source>
</evidence>
<dbReference type="PANTHER" id="PTHR30572:SF4">
    <property type="entry name" value="ABC TRANSPORTER PERMEASE YTRF"/>
    <property type="match status" value="1"/>
</dbReference>
<dbReference type="Proteomes" id="UP000567293">
    <property type="component" value="Unassembled WGS sequence"/>
</dbReference>
<evidence type="ECO:0000256" key="4">
    <source>
        <dbReference type="ARBA" id="ARBA00022989"/>
    </source>
</evidence>
<accession>A0A7V8NP20</accession>
<dbReference type="GO" id="GO:0022857">
    <property type="term" value="F:transmembrane transporter activity"/>
    <property type="evidence" value="ECO:0007669"/>
    <property type="project" value="TreeGrafter"/>
</dbReference>
<dbReference type="InterPro" id="IPR003838">
    <property type="entry name" value="ABC3_permease_C"/>
</dbReference>
<evidence type="ECO:0000256" key="2">
    <source>
        <dbReference type="ARBA" id="ARBA00022475"/>
    </source>
</evidence>
<comment type="caution">
    <text evidence="9">The sequence shown here is derived from an EMBL/GenBank/DDBJ whole genome shotgun (WGS) entry which is preliminary data.</text>
</comment>
<reference evidence="9" key="1">
    <citation type="submission" date="2020-06" db="EMBL/GenBank/DDBJ databases">
        <title>Legume-microbial interactions unlock mineral nutrients during tropical forest succession.</title>
        <authorList>
            <person name="Epihov D.Z."/>
        </authorList>
    </citation>
    <scope>NUCLEOTIDE SEQUENCE [LARGE SCALE GENOMIC DNA]</scope>
    <source>
        <strain evidence="9">Pan2503</strain>
    </source>
</reference>
<dbReference type="Pfam" id="PF02687">
    <property type="entry name" value="FtsX"/>
    <property type="match status" value="1"/>
</dbReference>
<keyword evidence="3 7" id="KW-0812">Transmembrane</keyword>
<dbReference type="EMBL" id="JACDQQ010000758">
    <property type="protein sequence ID" value="MBA0084904.1"/>
    <property type="molecule type" value="Genomic_DNA"/>
</dbReference>
<evidence type="ECO:0000256" key="5">
    <source>
        <dbReference type="ARBA" id="ARBA00023136"/>
    </source>
</evidence>
<keyword evidence="4 7" id="KW-1133">Transmembrane helix</keyword>
<evidence type="ECO:0000313" key="10">
    <source>
        <dbReference type="Proteomes" id="UP000567293"/>
    </source>
</evidence>
<protein>
    <submittedName>
        <fullName evidence="9">FtsX-like permease family protein</fullName>
    </submittedName>
</protein>
<evidence type="ECO:0000256" key="1">
    <source>
        <dbReference type="ARBA" id="ARBA00004651"/>
    </source>
</evidence>
<comment type="similarity">
    <text evidence="6">Belongs to the ABC-4 integral membrane protein family.</text>
</comment>
<keyword evidence="2" id="KW-1003">Cell membrane</keyword>